<dbReference type="GO" id="GO:0045892">
    <property type="term" value="P:negative regulation of DNA-templated transcription"/>
    <property type="evidence" value="ECO:0007669"/>
    <property type="project" value="UniProtKB-ARBA"/>
</dbReference>
<evidence type="ECO:0000259" key="6">
    <source>
        <dbReference type="PROSITE" id="PS50977"/>
    </source>
</evidence>
<keyword evidence="1" id="KW-0805">Transcription regulation</keyword>
<evidence type="ECO:0000313" key="8">
    <source>
        <dbReference type="Proteomes" id="UP000007842"/>
    </source>
</evidence>
<dbReference type="InterPro" id="IPR039536">
    <property type="entry name" value="TetR_C_Proteobacteria"/>
</dbReference>
<dbReference type="STRING" id="1003195.SCATT_55030"/>
<dbReference type="InterPro" id="IPR009057">
    <property type="entry name" value="Homeodomain-like_sf"/>
</dbReference>
<organism evidence="7 8">
    <name type="scientific">Streptantibioticus cattleyicolor (strain ATCC 35852 / DSM 46488 / JCM 4925 / NBRC 14057 / NRRL 8057)</name>
    <name type="common">Streptomyces cattleya</name>
    <dbReference type="NCBI Taxonomy" id="1003195"/>
    <lineage>
        <taxon>Bacteria</taxon>
        <taxon>Bacillati</taxon>
        <taxon>Actinomycetota</taxon>
        <taxon>Actinomycetes</taxon>
        <taxon>Kitasatosporales</taxon>
        <taxon>Streptomycetaceae</taxon>
        <taxon>Streptantibioticus</taxon>
    </lineage>
</organism>
<feature type="compositionally biased region" description="Basic and acidic residues" evidence="5">
    <location>
        <begin position="8"/>
        <end position="18"/>
    </location>
</feature>
<evidence type="ECO:0000256" key="1">
    <source>
        <dbReference type="ARBA" id="ARBA00023015"/>
    </source>
</evidence>
<dbReference type="AlphaFoldDB" id="F8JRI9"/>
<evidence type="ECO:0000256" key="5">
    <source>
        <dbReference type="SAM" id="MobiDB-lite"/>
    </source>
</evidence>
<dbReference type="RefSeq" id="WP_014146204.1">
    <property type="nucleotide sequence ID" value="NC_016111.1"/>
</dbReference>
<keyword evidence="2 4" id="KW-0238">DNA-binding</keyword>
<evidence type="ECO:0000256" key="2">
    <source>
        <dbReference type="ARBA" id="ARBA00023125"/>
    </source>
</evidence>
<dbReference type="Proteomes" id="UP000007842">
    <property type="component" value="Chromosome"/>
</dbReference>
<dbReference type="EMBL" id="CP003219">
    <property type="protein sequence ID" value="AEW97874.1"/>
    <property type="molecule type" value="Genomic_DNA"/>
</dbReference>
<evidence type="ECO:0000256" key="4">
    <source>
        <dbReference type="PROSITE-ProRule" id="PRU00335"/>
    </source>
</evidence>
<sequence>MTPDEADAPARADQDPRPAGRPRRGLAEKRAAILRAALTVFGRDGYTRAGIDTIAKEAGVSTRTIYNHFSGKEELFRVVVEESSVRVREAQLDVLRRHRERPGGEPAAELTALARAWLEPMTTFPDHFALVRQIGAEAAHIPREVLEAWQEAGPHATHRALAGHLAELAGRTALELPDPARAATHFTLLTATEVVNRTYYGAFPLPAAEVDAIIAAGVRTFLHGHLPREAGPPR</sequence>
<dbReference type="Gene3D" id="1.10.10.60">
    <property type="entry name" value="Homeodomain-like"/>
    <property type="match status" value="1"/>
</dbReference>
<dbReference type="Gene3D" id="1.10.357.10">
    <property type="entry name" value="Tetracycline Repressor, domain 2"/>
    <property type="match status" value="1"/>
</dbReference>
<proteinExistence type="predicted"/>
<dbReference type="GO" id="GO:0003700">
    <property type="term" value="F:DNA-binding transcription factor activity"/>
    <property type="evidence" value="ECO:0007669"/>
    <property type="project" value="TreeGrafter"/>
</dbReference>
<dbReference type="KEGG" id="sct:SCAT_5502"/>
<dbReference type="Pfam" id="PF14246">
    <property type="entry name" value="TetR_C_7"/>
    <property type="match status" value="1"/>
</dbReference>
<dbReference type="Pfam" id="PF00440">
    <property type="entry name" value="TetR_N"/>
    <property type="match status" value="1"/>
</dbReference>
<evidence type="ECO:0000313" key="7">
    <source>
        <dbReference type="EMBL" id="AEW97874.1"/>
    </source>
</evidence>
<dbReference type="HOGENOM" id="CLU_069356_27_0_11"/>
<evidence type="ECO:0000256" key="3">
    <source>
        <dbReference type="ARBA" id="ARBA00023163"/>
    </source>
</evidence>
<dbReference type="KEGG" id="scy:SCATT_55030"/>
<dbReference type="GO" id="GO:0000976">
    <property type="term" value="F:transcription cis-regulatory region binding"/>
    <property type="evidence" value="ECO:0007669"/>
    <property type="project" value="TreeGrafter"/>
</dbReference>
<dbReference type="InterPro" id="IPR001647">
    <property type="entry name" value="HTH_TetR"/>
</dbReference>
<dbReference type="FunFam" id="1.10.10.60:FF:000141">
    <property type="entry name" value="TetR family transcriptional regulator"/>
    <property type="match status" value="1"/>
</dbReference>
<keyword evidence="8" id="KW-1185">Reference proteome</keyword>
<feature type="domain" description="HTH tetR-type" evidence="6">
    <location>
        <begin position="27"/>
        <end position="87"/>
    </location>
</feature>
<dbReference type="PANTHER" id="PTHR30055">
    <property type="entry name" value="HTH-TYPE TRANSCRIPTIONAL REGULATOR RUTR"/>
    <property type="match status" value="1"/>
</dbReference>
<dbReference type="PANTHER" id="PTHR30055:SF146">
    <property type="entry name" value="HTH-TYPE TRANSCRIPTIONAL DUAL REGULATOR CECR"/>
    <property type="match status" value="1"/>
</dbReference>
<feature type="DNA-binding region" description="H-T-H motif" evidence="4">
    <location>
        <begin position="50"/>
        <end position="69"/>
    </location>
</feature>
<keyword evidence="3" id="KW-0804">Transcription</keyword>
<dbReference type="OrthoDB" id="7186128at2"/>
<accession>F8JRI9</accession>
<feature type="region of interest" description="Disordered" evidence="5">
    <location>
        <begin position="1"/>
        <end position="26"/>
    </location>
</feature>
<name>F8JRI9_STREN</name>
<dbReference type="PRINTS" id="PR00455">
    <property type="entry name" value="HTHTETR"/>
</dbReference>
<dbReference type="PATRIC" id="fig|1003195.11.peg.6924"/>
<dbReference type="SUPFAM" id="SSF46689">
    <property type="entry name" value="Homeodomain-like"/>
    <property type="match status" value="1"/>
</dbReference>
<accession>G8WYA4</accession>
<dbReference type="eggNOG" id="COG1309">
    <property type="taxonomic scope" value="Bacteria"/>
</dbReference>
<reference evidence="8" key="1">
    <citation type="submission" date="2011-12" db="EMBL/GenBank/DDBJ databases">
        <title>Complete genome sequence of Streptomyces cattleya strain DSM 46488.</title>
        <authorList>
            <person name="Ou H.-Y."/>
            <person name="Li P."/>
            <person name="Zhao C."/>
            <person name="O'Hagan D."/>
            <person name="Deng Z."/>
        </authorList>
    </citation>
    <scope>NUCLEOTIDE SEQUENCE [LARGE SCALE GENOMIC DNA]</scope>
    <source>
        <strain evidence="8">ATCC 35852 / DSM 46488 / JCM 4925 / NBRC 14057 / NRRL 8057</strain>
    </source>
</reference>
<gene>
    <name evidence="7" type="ordered locus">SCATT_55030</name>
</gene>
<protein>
    <submittedName>
        <fullName evidence="7">Transcriptional regulator, TetR family</fullName>
    </submittedName>
</protein>
<dbReference type="InterPro" id="IPR050109">
    <property type="entry name" value="HTH-type_TetR-like_transc_reg"/>
</dbReference>
<dbReference type="PROSITE" id="PS50977">
    <property type="entry name" value="HTH_TETR_2"/>
    <property type="match status" value="1"/>
</dbReference>